<dbReference type="InterPro" id="IPR007117">
    <property type="entry name" value="Expansin_CBD"/>
</dbReference>
<dbReference type="InterPro" id="IPR036749">
    <property type="entry name" value="Expansin_CBD_sf"/>
</dbReference>
<keyword evidence="2 7" id="KW-0134">Cell wall</keyword>
<dbReference type="PANTHER" id="PTHR31867">
    <property type="entry name" value="EXPANSIN-A15"/>
    <property type="match status" value="1"/>
</dbReference>
<comment type="subcellular location">
    <subcellularLocation>
        <location evidence="7">Secreted</location>
        <location evidence="7">Cell wall</location>
    </subcellularLocation>
    <subcellularLocation>
        <location evidence="7">Membrane</location>
        <topology evidence="7">Peripheral membrane protein</topology>
    </subcellularLocation>
</comment>
<evidence type="ECO:0000256" key="2">
    <source>
        <dbReference type="ARBA" id="ARBA00022512"/>
    </source>
</evidence>
<dbReference type="CDD" id="cd22274">
    <property type="entry name" value="DPBB_EXPA_N"/>
    <property type="match status" value="1"/>
</dbReference>
<dbReference type="OrthoDB" id="5823761at2759"/>
<dbReference type="Proteomes" id="UP000796880">
    <property type="component" value="Unassembled WGS sequence"/>
</dbReference>
<dbReference type="PRINTS" id="PR01226">
    <property type="entry name" value="EXPANSIN"/>
</dbReference>
<feature type="domain" description="Expansin-like EG45" evidence="8">
    <location>
        <begin position="81"/>
        <end position="195"/>
    </location>
</feature>
<dbReference type="InterPro" id="IPR036908">
    <property type="entry name" value="RlpA-like_sf"/>
</dbReference>
<comment type="caution">
    <text evidence="10">The sequence shown here is derived from an EMBL/GenBank/DDBJ whole genome shotgun (WGS) entry which is preliminary data.</text>
</comment>
<keyword evidence="11" id="KW-1185">Reference proteome</keyword>
<protein>
    <recommendedName>
        <fullName evidence="7">Expansin</fullName>
    </recommendedName>
</protein>
<dbReference type="PROSITE" id="PS50842">
    <property type="entry name" value="EXPANSIN_EG45"/>
    <property type="match status" value="1"/>
</dbReference>
<dbReference type="Gene3D" id="2.60.40.760">
    <property type="entry name" value="Expansin, cellulose-binding-like domain"/>
    <property type="match status" value="1"/>
</dbReference>
<dbReference type="AlphaFoldDB" id="A0A8K0E290"/>
<feature type="domain" description="Expansin-like CBD" evidence="9">
    <location>
        <begin position="205"/>
        <end position="285"/>
    </location>
</feature>
<comment type="function">
    <text evidence="7">Causes loosening and extension of plant cell walls by disrupting non-covalent bonding between cellulose microfibrils and matrix glucans. No enzymatic activity has been found.</text>
</comment>
<dbReference type="InterPro" id="IPR007118">
    <property type="entry name" value="Expan_Lol_pI"/>
</dbReference>
<keyword evidence="4 7" id="KW-0732">Signal</keyword>
<dbReference type="SUPFAM" id="SSF50685">
    <property type="entry name" value="Barwin-like endoglucanases"/>
    <property type="match status" value="1"/>
</dbReference>
<evidence type="ECO:0000259" key="8">
    <source>
        <dbReference type="PROSITE" id="PS50842"/>
    </source>
</evidence>
<dbReference type="GO" id="GO:0009664">
    <property type="term" value="P:plant-type cell wall organization"/>
    <property type="evidence" value="ECO:0007669"/>
    <property type="project" value="InterPro"/>
</dbReference>
<dbReference type="Gene3D" id="2.40.40.10">
    <property type="entry name" value="RlpA-like domain"/>
    <property type="match status" value="1"/>
</dbReference>
<proteinExistence type="inferred from homology"/>
<dbReference type="InterPro" id="IPR002963">
    <property type="entry name" value="Expansin"/>
</dbReference>
<evidence type="ECO:0000259" key="9">
    <source>
        <dbReference type="PROSITE" id="PS50843"/>
    </source>
</evidence>
<dbReference type="EMBL" id="VOIH02000007">
    <property type="protein sequence ID" value="KAF3441785.1"/>
    <property type="molecule type" value="Genomic_DNA"/>
</dbReference>
<dbReference type="InterPro" id="IPR009009">
    <property type="entry name" value="RlpA-like_DPBB"/>
</dbReference>
<evidence type="ECO:0000256" key="4">
    <source>
        <dbReference type="ARBA" id="ARBA00022729"/>
    </source>
</evidence>
<evidence type="ECO:0000313" key="10">
    <source>
        <dbReference type="EMBL" id="KAF3441785.1"/>
    </source>
</evidence>
<evidence type="ECO:0000256" key="1">
    <source>
        <dbReference type="ARBA" id="ARBA00005392"/>
    </source>
</evidence>
<gene>
    <name evidence="10" type="ORF">FNV43_RR15700</name>
</gene>
<evidence type="ECO:0000256" key="6">
    <source>
        <dbReference type="ARBA" id="ARBA00023316"/>
    </source>
</evidence>
<dbReference type="GO" id="GO:0009653">
    <property type="term" value="P:anatomical structure morphogenesis"/>
    <property type="evidence" value="ECO:0007669"/>
    <property type="project" value="UniProtKB-ARBA"/>
</dbReference>
<dbReference type="Pfam" id="PF03330">
    <property type="entry name" value="DPBB_1"/>
    <property type="match status" value="1"/>
</dbReference>
<dbReference type="Pfam" id="PF01357">
    <property type="entry name" value="Expansin_C"/>
    <property type="match status" value="1"/>
</dbReference>
<keyword evidence="5" id="KW-0472">Membrane</keyword>
<keyword evidence="3 7" id="KW-0964">Secreted</keyword>
<dbReference type="PROSITE" id="PS50843">
    <property type="entry name" value="EXPANSIN_CBD"/>
    <property type="match status" value="1"/>
</dbReference>
<dbReference type="GO" id="GO:0005576">
    <property type="term" value="C:extracellular region"/>
    <property type="evidence" value="ECO:0007669"/>
    <property type="project" value="InterPro"/>
</dbReference>
<name>A0A8K0E290_9ROSA</name>
<feature type="chain" id="PRO_5035489471" description="Expansin" evidence="7">
    <location>
        <begin position="32"/>
        <end position="289"/>
    </location>
</feature>
<accession>A0A8K0E290</accession>
<evidence type="ECO:0000313" key="11">
    <source>
        <dbReference type="Proteomes" id="UP000796880"/>
    </source>
</evidence>
<dbReference type="SMART" id="SM00837">
    <property type="entry name" value="DPBB_1"/>
    <property type="match status" value="1"/>
</dbReference>
<feature type="signal peptide" evidence="7">
    <location>
        <begin position="1"/>
        <end position="31"/>
    </location>
</feature>
<reference evidence="10" key="1">
    <citation type="submission" date="2020-03" db="EMBL/GenBank/DDBJ databases">
        <title>A high-quality chromosome-level genome assembly of a woody plant with both climbing and erect habits, Rhamnella rubrinervis.</title>
        <authorList>
            <person name="Lu Z."/>
            <person name="Yang Y."/>
            <person name="Zhu X."/>
            <person name="Sun Y."/>
        </authorList>
    </citation>
    <scope>NUCLEOTIDE SEQUENCE</scope>
    <source>
        <strain evidence="10">BYM</strain>
        <tissue evidence="10">Leaf</tissue>
    </source>
</reference>
<comment type="similarity">
    <text evidence="1 7">Belongs to the expansin family. Expansin A subfamily.</text>
</comment>
<evidence type="ECO:0000256" key="7">
    <source>
        <dbReference type="RuleBase" id="RU365023"/>
    </source>
</evidence>
<evidence type="ECO:0000256" key="3">
    <source>
        <dbReference type="ARBA" id="ARBA00022525"/>
    </source>
</evidence>
<sequence length="289" mass="32220">MSISNISLRTLLGSLMLLVAAMPHHVHVVHANVNASWKKAIHHAGRNKYSLPHKHHRRRFQPGPWKHAHATFYDGGSTSFGGACGYDDVVKDGYGLGTVAVSETLFNNGQSCGSCYEIKCVDDPQWCKPGQPSLMVTATNNCPANYYLPADNGGWCNPPREHFDIAKLVFLQIAEYQAGIIPVMYRRVPCKKQGGIRYTISGNPYYNEVLVWNVGGAGDVTSLQVKGDDKLKWTALKRMWGQKWVTDAMLVGESLTFRVRASDGRFSTSWHVAPKTWQFGQTFEGKNFK</sequence>
<dbReference type="GO" id="GO:0016020">
    <property type="term" value="C:membrane"/>
    <property type="evidence" value="ECO:0007669"/>
    <property type="project" value="UniProtKB-SubCell"/>
</dbReference>
<dbReference type="SUPFAM" id="SSF49590">
    <property type="entry name" value="PHL pollen allergen"/>
    <property type="match status" value="1"/>
</dbReference>
<dbReference type="InterPro" id="IPR007112">
    <property type="entry name" value="Expansin/allergen_DPBB_dom"/>
</dbReference>
<organism evidence="10 11">
    <name type="scientific">Rhamnella rubrinervis</name>
    <dbReference type="NCBI Taxonomy" id="2594499"/>
    <lineage>
        <taxon>Eukaryota</taxon>
        <taxon>Viridiplantae</taxon>
        <taxon>Streptophyta</taxon>
        <taxon>Embryophyta</taxon>
        <taxon>Tracheophyta</taxon>
        <taxon>Spermatophyta</taxon>
        <taxon>Magnoliopsida</taxon>
        <taxon>eudicotyledons</taxon>
        <taxon>Gunneridae</taxon>
        <taxon>Pentapetalae</taxon>
        <taxon>rosids</taxon>
        <taxon>fabids</taxon>
        <taxon>Rosales</taxon>
        <taxon>Rhamnaceae</taxon>
        <taxon>rhamnoid group</taxon>
        <taxon>Rhamneae</taxon>
        <taxon>Rhamnella</taxon>
    </lineage>
</organism>
<evidence type="ECO:0000256" key="5">
    <source>
        <dbReference type="ARBA" id="ARBA00023136"/>
    </source>
</evidence>
<dbReference type="PRINTS" id="PR01225">
    <property type="entry name" value="EXPANSNFAMLY"/>
</dbReference>
<keyword evidence="6 7" id="KW-0961">Cell wall biogenesis/degradation</keyword>